<accession>A0ABT3QM51</accession>
<organism evidence="1 2">
    <name type="scientific">Ochrobactrum chromiisoli</name>
    <dbReference type="NCBI Taxonomy" id="2993941"/>
    <lineage>
        <taxon>Bacteria</taxon>
        <taxon>Pseudomonadati</taxon>
        <taxon>Pseudomonadota</taxon>
        <taxon>Alphaproteobacteria</taxon>
        <taxon>Hyphomicrobiales</taxon>
        <taxon>Brucellaceae</taxon>
        <taxon>Brucella/Ochrobactrum group</taxon>
        <taxon>Ochrobactrum</taxon>
    </lineage>
</organism>
<protein>
    <submittedName>
        <fullName evidence="1">Uncharacterized protein</fullName>
    </submittedName>
</protein>
<comment type="caution">
    <text evidence="1">The sequence shown here is derived from an EMBL/GenBank/DDBJ whole genome shotgun (WGS) entry which is preliminary data.</text>
</comment>
<dbReference type="Proteomes" id="UP001301216">
    <property type="component" value="Unassembled WGS sequence"/>
</dbReference>
<evidence type="ECO:0000313" key="2">
    <source>
        <dbReference type="Proteomes" id="UP001301216"/>
    </source>
</evidence>
<proteinExistence type="predicted"/>
<keyword evidence="2" id="KW-1185">Reference proteome</keyword>
<reference evidence="1 2" key="1">
    <citation type="submission" date="2022-11" db="EMBL/GenBank/DDBJ databases">
        <title>Brucella sp. YY2X, whole genome shotgun sequencing project.</title>
        <authorList>
            <person name="Yang Y."/>
        </authorList>
    </citation>
    <scope>NUCLEOTIDE SEQUENCE [LARGE SCALE GENOMIC DNA]</scope>
    <source>
        <strain evidence="1 2">YY2X</strain>
    </source>
</reference>
<name>A0ABT3QM51_9HYPH</name>
<dbReference type="EMBL" id="JAPHAV010000002">
    <property type="protein sequence ID" value="MCX2696694.1"/>
    <property type="molecule type" value="Genomic_DNA"/>
</dbReference>
<gene>
    <name evidence="1" type="ORF">OPR82_07885</name>
</gene>
<evidence type="ECO:0000313" key="1">
    <source>
        <dbReference type="EMBL" id="MCX2696694.1"/>
    </source>
</evidence>
<dbReference type="RefSeq" id="WP_265984153.1">
    <property type="nucleotide sequence ID" value="NZ_JAPHAV010000002.1"/>
</dbReference>
<sequence length="68" mass="7826">MAKLDPADYVPRIKRLREQGIGLDEARKQVDREYLLNAIDNASNFYELRGVMRACMEKVLRPTTVISS</sequence>